<dbReference type="InterPro" id="IPR053145">
    <property type="entry name" value="AB_hydrolase_Est10"/>
</dbReference>
<keyword evidence="2" id="KW-1185">Reference proteome</keyword>
<dbReference type="SUPFAM" id="SSF53474">
    <property type="entry name" value="alpha/beta-Hydrolases"/>
    <property type="match status" value="1"/>
</dbReference>
<gene>
    <name evidence="1" type="ORF">GCM10008942_30760</name>
</gene>
<protein>
    <recommendedName>
        <fullName evidence="3">Alpha/beta hydrolase</fullName>
    </recommendedName>
</protein>
<dbReference type="PANTHER" id="PTHR43265">
    <property type="entry name" value="ESTERASE ESTD"/>
    <property type="match status" value="1"/>
</dbReference>
<organism evidence="1 2">
    <name type="scientific">Rhizomicrobium electricum</name>
    <dbReference type="NCBI Taxonomy" id="480070"/>
    <lineage>
        <taxon>Bacteria</taxon>
        <taxon>Pseudomonadati</taxon>
        <taxon>Pseudomonadota</taxon>
        <taxon>Alphaproteobacteria</taxon>
        <taxon>Micropepsales</taxon>
        <taxon>Micropepsaceae</taxon>
        <taxon>Rhizomicrobium</taxon>
    </lineage>
</organism>
<sequence length="482" mass="52955">MRHTKGLVHWAQMSKITACAAAAVDRATYAACNGAAFSARKRSLLIRALVACLVASIPSPARAGSTVDCHIGSYQLSDGRVIDIDDATNGLLRWRTFTGETGRLTRRSDGSWASSYGWTGRPDGKIVSFSDCAKGEIHFGKIMGRRIAFDVTDTTFESNGTKLVGRLVMTKGSNKVPVVVLVHGAEHDSARDTYELQRMFPATGIGAFVYDKRGTGASGGAYTQDFNILAEDVVTAMHQARRLAGGRVGRIGYQGGSEAGWVLPLAVNREHVDYAIISFGLAVTILEEDQESVALDMHFHHRSAEDTRKALELARAGEHVIETYGREGYEAFDALRRKYSPEPWYKDVHGDFLFFILQLNKQQIVEAAAKFLPGTPFRYEPMPALRASTTPQLWVLGTDDLEAPSAETARRIKSLIADGKRFTLAVYPGAEHGMTDYELDAKGMRVSTRYASGYFAMMRDFIRDGRIGGHYGNAEITRPEAH</sequence>
<evidence type="ECO:0000313" key="1">
    <source>
        <dbReference type="EMBL" id="GAA0579705.1"/>
    </source>
</evidence>
<evidence type="ECO:0000313" key="2">
    <source>
        <dbReference type="Proteomes" id="UP001499951"/>
    </source>
</evidence>
<dbReference type="PANTHER" id="PTHR43265:SF1">
    <property type="entry name" value="ESTERASE ESTD"/>
    <property type="match status" value="1"/>
</dbReference>
<evidence type="ECO:0008006" key="3">
    <source>
        <dbReference type="Google" id="ProtNLM"/>
    </source>
</evidence>
<proteinExistence type="predicted"/>
<reference evidence="1 2" key="1">
    <citation type="journal article" date="2019" name="Int. J. Syst. Evol. Microbiol.">
        <title>The Global Catalogue of Microorganisms (GCM) 10K type strain sequencing project: providing services to taxonomists for standard genome sequencing and annotation.</title>
        <authorList>
            <consortium name="The Broad Institute Genomics Platform"/>
            <consortium name="The Broad Institute Genome Sequencing Center for Infectious Disease"/>
            <person name="Wu L."/>
            <person name="Ma J."/>
        </authorList>
    </citation>
    <scope>NUCLEOTIDE SEQUENCE [LARGE SCALE GENOMIC DNA]</scope>
    <source>
        <strain evidence="1 2">JCM 15089</strain>
    </source>
</reference>
<name>A0ABN1F186_9PROT</name>
<dbReference type="EMBL" id="BAAADD010000008">
    <property type="protein sequence ID" value="GAA0579705.1"/>
    <property type="molecule type" value="Genomic_DNA"/>
</dbReference>
<dbReference type="InterPro" id="IPR029058">
    <property type="entry name" value="AB_hydrolase_fold"/>
</dbReference>
<accession>A0ABN1F186</accession>
<dbReference type="Proteomes" id="UP001499951">
    <property type="component" value="Unassembled WGS sequence"/>
</dbReference>
<dbReference type="Gene3D" id="3.40.50.1820">
    <property type="entry name" value="alpha/beta hydrolase"/>
    <property type="match status" value="2"/>
</dbReference>
<comment type="caution">
    <text evidence="1">The sequence shown here is derived from an EMBL/GenBank/DDBJ whole genome shotgun (WGS) entry which is preliminary data.</text>
</comment>